<reference evidence="2" key="1">
    <citation type="journal article" date="2020" name="Nat. Commun.">
        <title>Large-scale genome sequencing of mycorrhizal fungi provides insights into the early evolution of symbiotic traits.</title>
        <authorList>
            <person name="Miyauchi S."/>
            <person name="Kiss E."/>
            <person name="Kuo A."/>
            <person name="Drula E."/>
            <person name="Kohler A."/>
            <person name="Sanchez-Garcia M."/>
            <person name="Morin E."/>
            <person name="Andreopoulos B."/>
            <person name="Barry K.W."/>
            <person name="Bonito G."/>
            <person name="Buee M."/>
            <person name="Carver A."/>
            <person name="Chen C."/>
            <person name="Cichocki N."/>
            <person name="Clum A."/>
            <person name="Culley D."/>
            <person name="Crous P.W."/>
            <person name="Fauchery L."/>
            <person name="Girlanda M."/>
            <person name="Hayes R.D."/>
            <person name="Keri Z."/>
            <person name="LaButti K."/>
            <person name="Lipzen A."/>
            <person name="Lombard V."/>
            <person name="Magnuson J."/>
            <person name="Maillard F."/>
            <person name="Murat C."/>
            <person name="Nolan M."/>
            <person name="Ohm R.A."/>
            <person name="Pangilinan J."/>
            <person name="Pereira M.F."/>
            <person name="Perotto S."/>
            <person name="Peter M."/>
            <person name="Pfister S."/>
            <person name="Riley R."/>
            <person name="Sitrit Y."/>
            <person name="Stielow J.B."/>
            <person name="Szollosi G."/>
            <person name="Zifcakova L."/>
            <person name="Stursova M."/>
            <person name="Spatafora J.W."/>
            <person name="Tedersoo L."/>
            <person name="Vaario L.M."/>
            <person name="Yamada A."/>
            <person name="Yan M."/>
            <person name="Wang P."/>
            <person name="Xu J."/>
            <person name="Bruns T."/>
            <person name="Baldrian P."/>
            <person name="Vilgalys R."/>
            <person name="Dunand C."/>
            <person name="Henrissat B."/>
            <person name="Grigoriev I.V."/>
            <person name="Hibbett D."/>
            <person name="Nagy L.G."/>
            <person name="Martin F.M."/>
        </authorList>
    </citation>
    <scope>NUCLEOTIDE SEQUENCE</scope>
    <source>
        <strain evidence="2">UP504</strain>
    </source>
</reference>
<protein>
    <submittedName>
        <fullName evidence="2">Uncharacterized protein</fullName>
    </submittedName>
</protein>
<proteinExistence type="predicted"/>
<dbReference type="EMBL" id="MU128932">
    <property type="protein sequence ID" value="KAF9517363.1"/>
    <property type="molecule type" value="Genomic_DNA"/>
</dbReference>
<sequence length="65" mass="7286">MQGQILDWTWCLPWCKWCSSLSSACAVLAAFFGIPLATSLILSSEGEPTHGYLWRVDSFPPIHFL</sequence>
<accession>A0A9P6B440</accession>
<name>A0A9P6B440_9AGAM</name>
<evidence type="ECO:0000313" key="3">
    <source>
        <dbReference type="Proteomes" id="UP000886523"/>
    </source>
</evidence>
<evidence type="ECO:0000313" key="2">
    <source>
        <dbReference type="EMBL" id="KAF9517363.1"/>
    </source>
</evidence>
<comment type="caution">
    <text evidence="2">The sequence shown here is derived from an EMBL/GenBank/DDBJ whole genome shotgun (WGS) entry which is preliminary data.</text>
</comment>
<gene>
    <name evidence="2" type="ORF">BS47DRAFT_526403</name>
</gene>
<keyword evidence="1" id="KW-0812">Transmembrane</keyword>
<keyword evidence="1" id="KW-0472">Membrane</keyword>
<feature type="transmembrane region" description="Helical" evidence="1">
    <location>
        <begin position="20"/>
        <end position="42"/>
    </location>
</feature>
<dbReference type="Proteomes" id="UP000886523">
    <property type="component" value="Unassembled WGS sequence"/>
</dbReference>
<evidence type="ECO:0000256" key="1">
    <source>
        <dbReference type="SAM" id="Phobius"/>
    </source>
</evidence>
<organism evidence="2 3">
    <name type="scientific">Hydnum rufescens UP504</name>
    <dbReference type="NCBI Taxonomy" id="1448309"/>
    <lineage>
        <taxon>Eukaryota</taxon>
        <taxon>Fungi</taxon>
        <taxon>Dikarya</taxon>
        <taxon>Basidiomycota</taxon>
        <taxon>Agaricomycotina</taxon>
        <taxon>Agaricomycetes</taxon>
        <taxon>Cantharellales</taxon>
        <taxon>Hydnaceae</taxon>
        <taxon>Hydnum</taxon>
    </lineage>
</organism>
<keyword evidence="1" id="KW-1133">Transmembrane helix</keyword>
<dbReference type="AlphaFoldDB" id="A0A9P6B440"/>
<keyword evidence="3" id="KW-1185">Reference proteome</keyword>